<reference evidence="1" key="1">
    <citation type="submission" date="2023-04" db="EMBL/GenBank/DDBJ databases">
        <title>Draft Genome sequencing of Naganishia species isolated from polar environments using Oxford Nanopore Technology.</title>
        <authorList>
            <person name="Leo P."/>
            <person name="Venkateswaran K."/>
        </authorList>
    </citation>
    <scope>NUCLEOTIDE SEQUENCE</scope>
    <source>
        <strain evidence="1">MNA-CCFEE 5423</strain>
    </source>
</reference>
<gene>
    <name evidence="1" type="ORF">QFC21_000165</name>
</gene>
<name>A0ACC2WBX6_9TREE</name>
<comment type="caution">
    <text evidence="1">The sequence shown here is derived from an EMBL/GenBank/DDBJ whole genome shotgun (WGS) entry which is preliminary data.</text>
</comment>
<dbReference type="EMBL" id="JASBWT010000001">
    <property type="protein sequence ID" value="KAJ9108845.1"/>
    <property type="molecule type" value="Genomic_DNA"/>
</dbReference>
<sequence>MMDDKADLCPECQAVEPWVEENDERICRQCGYVEKGLEAAKFRNEGEYVNPIVDIYLKNPAFRDETGAPSKRNRYGTEVSQRVQSRTELFAQMDGCVRNTLGLPNIISHRAWNMLEIIQTKRGKKNVTQGMKLLAMSVTLVAAREAGHVVSNSLIASLTRRSVADVQADIRSICKLLDLRYEEYRGVSEQTQAIVSAALKIAQQYQQKNLAADPVTSNKEFTSTLQFCLAYQSRMHLIDGSISQLQRFIQLTGIWYRRKLDICDITTVFIALQLISVKYIRYHTFLMNDFQKYVNFNPEACQLRMREFHRMTMDLAFYLPQIGKARFIPELLEPWNGRTTRPIPEAQLFVLLLPDVLDNMQQLWEKRLHELTLQKGDSEKTIDVEARLKAAISAFLSPPDDQAMRIRQQSGKRVSSPSQTDGSERSNDDTSNSPVGDATSRTSPLLHSKPPLDTLSAQEFPASTISSSPLNGSLSIARATDTEAQRTDLTMINGSQCLVPCAASSDLSTAKSTRTRRKRELDGMSSDGRIAKRVDRQSEPDRSDANPTEERRLREETLHQFKQRITTRRTNDLLRQHSRQQHAMGMLAPDLVTSARAAYGSGIAAHSRRTRLPQRIPQVLRLLEEWQSTQLAETRTAVREPSPPYRSCYEYDTYWLKKDLRDGKAASLINIHRFPPSVTMAKAMLHPFDFESPLVGSEDDSLFEPGELDSYLGDDEYTKCRLEVWHAQGMEESATRRAAVSQRAMEIASQRQPRIIGLAGLKRSQPNYDLGRMTELLSSLRAAQDGSPAEYGSYISRQVGQAISLAVNGSAKKYKGSHNDCSSYSSSSSKEDDVCMDGGEEKRDDQGLEVIGDCDYEVHAHMLANHGQEYDDIEDADEDNDD</sequence>
<proteinExistence type="predicted"/>
<accession>A0ACC2WBX6</accession>
<evidence type="ECO:0000313" key="1">
    <source>
        <dbReference type="EMBL" id="KAJ9108845.1"/>
    </source>
</evidence>
<evidence type="ECO:0000313" key="2">
    <source>
        <dbReference type="Proteomes" id="UP001227268"/>
    </source>
</evidence>
<organism evidence="1 2">
    <name type="scientific">Naganishia friedmannii</name>
    <dbReference type="NCBI Taxonomy" id="89922"/>
    <lineage>
        <taxon>Eukaryota</taxon>
        <taxon>Fungi</taxon>
        <taxon>Dikarya</taxon>
        <taxon>Basidiomycota</taxon>
        <taxon>Agaricomycotina</taxon>
        <taxon>Tremellomycetes</taxon>
        <taxon>Filobasidiales</taxon>
        <taxon>Filobasidiaceae</taxon>
        <taxon>Naganishia</taxon>
    </lineage>
</organism>
<dbReference type="Proteomes" id="UP001227268">
    <property type="component" value="Unassembled WGS sequence"/>
</dbReference>
<protein>
    <submittedName>
        <fullName evidence="1">Uncharacterized protein</fullName>
    </submittedName>
</protein>
<keyword evidence="2" id="KW-1185">Reference proteome</keyword>